<gene>
    <name evidence="1" type="ORF">RND71_024738</name>
</gene>
<proteinExistence type="predicted"/>
<accession>A0AAE1RR11</accession>
<name>A0AAE1RR11_9SOLA</name>
<reference evidence="1" key="1">
    <citation type="submission" date="2023-12" db="EMBL/GenBank/DDBJ databases">
        <title>Genome assembly of Anisodus tanguticus.</title>
        <authorList>
            <person name="Wang Y.-J."/>
        </authorList>
    </citation>
    <scope>NUCLEOTIDE SEQUENCE</scope>
    <source>
        <strain evidence="1">KB-2021</strain>
        <tissue evidence="1">Leaf</tissue>
    </source>
</reference>
<sequence>MSDPTKVQLKRVMVHASRLLVQLILEHSICFRVAVWSWYNIFAYTYGYGRVLSRPCDVMYSLEACRHVSCG</sequence>
<evidence type="ECO:0000313" key="1">
    <source>
        <dbReference type="EMBL" id="KAK4355767.1"/>
    </source>
</evidence>
<comment type="caution">
    <text evidence="1">The sequence shown here is derived from an EMBL/GenBank/DDBJ whole genome shotgun (WGS) entry which is preliminary data.</text>
</comment>
<dbReference type="EMBL" id="JAVYJV010000013">
    <property type="protein sequence ID" value="KAK4355767.1"/>
    <property type="molecule type" value="Genomic_DNA"/>
</dbReference>
<evidence type="ECO:0000313" key="2">
    <source>
        <dbReference type="Proteomes" id="UP001291623"/>
    </source>
</evidence>
<keyword evidence="2" id="KW-1185">Reference proteome</keyword>
<protein>
    <submittedName>
        <fullName evidence="1">Uncharacterized protein</fullName>
    </submittedName>
</protein>
<organism evidence="1 2">
    <name type="scientific">Anisodus tanguticus</name>
    <dbReference type="NCBI Taxonomy" id="243964"/>
    <lineage>
        <taxon>Eukaryota</taxon>
        <taxon>Viridiplantae</taxon>
        <taxon>Streptophyta</taxon>
        <taxon>Embryophyta</taxon>
        <taxon>Tracheophyta</taxon>
        <taxon>Spermatophyta</taxon>
        <taxon>Magnoliopsida</taxon>
        <taxon>eudicotyledons</taxon>
        <taxon>Gunneridae</taxon>
        <taxon>Pentapetalae</taxon>
        <taxon>asterids</taxon>
        <taxon>lamiids</taxon>
        <taxon>Solanales</taxon>
        <taxon>Solanaceae</taxon>
        <taxon>Solanoideae</taxon>
        <taxon>Hyoscyameae</taxon>
        <taxon>Anisodus</taxon>
    </lineage>
</organism>
<dbReference type="AlphaFoldDB" id="A0AAE1RR11"/>
<dbReference type="Proteomes" id="UP001291623">
    <property type="component" value="Unassembled WGS sequence"/>
</dbReference>